<sequence length="211" mass="25535">MVLFKKLTKVLNDYLRNSINQQNQQRLINKEMTIISSNCTGGFLLHDLKMQFNSPFVNLYLTPDNFIRYLQNIEFYQRQPLTFIPTDKPYPVGQLADIKIHFMHYKNEQEARQKWQIRTKRMQLDNLFIIMTDRDNCTQEHLTQFDQLPFKHKIVFTHKPYPEIKSSFYISGFEHNEMVGDLFEYTGLNGKRYYDQFDYVNWFNQFQLNSI</sequence>
<evidence type="ECO:0000313" key="2">
    <source>
        <dbReference type="Proteomes" id="UP000281691"/>
    </source>
</evidence>
<dbReference type="AlphaFoldDB" id="A0A3N4W8L5"/>
<gene>
    <name evidence="1" type="ORF">EDC46_0272</name>
</gene>
<dbReference type="InterPro" id="IPR037226">
    <property type="entry name" value="CAC2185-like_sf"/>
</dbReference>
<dbReference type="SUPFAM" id="SSF142795">
    <property type="entry name" value="CAC2185-like"/>
    <property type="match status" value="1"/>
</dbReference>
<protein>
    <submittedName>
        <fullName evidence="1">Uncharacterized protein (DUF1919 family)</fullName>
    </submittedName>
</protein>
<dbReference type="Pfam" id="PF08942">
    <property type="entry name" value="DUF1919"/>
    <property type="match status" value="1"/>
</dbReference>
<comment type="caution">
    <text evidence="1">The sequence shown here is derived from an EMBL/GenBank/DDBJ whole genome shotgun (WGS) entry which is preliminary data.</text>
</comment>
<accession>A0A3N4W8L5</accession>
<proteinExistence type="predicted"/>
<evidence type="ECO:0000313" key="1">
    <source>
        <dbReference type="EMBL" id="RPE85887.1"/>
    </source>
</evidence>
<organism evidence="1 2">
    <name type="scientific">Vespertiliibacter pulmonis</name>
    <dbReference type="NCBI Taxonomy" id="1443036"/>
    <lineage>
        <taxon>Bacteria</taxon>
        <taxon>Pseudomonadati</taxon>
        <taxon>Pseudomonadota</taxon>
        <taxon>Gammaproteobacteria</taxon>
        <taxon>Pasteurellales</taxon>
        <taxon>Pasteurellaceae</taxon>
        <taxon>Vespertiliibacter</taxon>
    </lineage>
</organism>
<keyword evidence="2" id="KW-1185">Reference proteome</keyword>
<dbReference type="Proteomes" id="UP000281691">
    <property type="component" value="Unassembled WGS sequence"/>
</dbReference>
<name>A0A3N4W8L5_9PAST</name>
<dbReference type="EMBL" id="RKQP01000001">
    <property type="protein sequence ID" value="RPE85887.1"/>
    <property type="molecule type" value="Genomic_DNA"/>
</dbReference>
<reference evidence="1 2" key="1">
    <citation type="submission" date="2018-11" db="EMBL/GenBank/DDBJ databases">
        <title>Genomic Encyclopedia of Type Strains, Phase IV (KMG-IV): sequencing the most valuable type-strain genomes for metagenomic binning, comparative biology and taxonomic classification.</title>
        <authorList>
            <person name="Goeker M."/>
        </authorList>
    </citation>
    <scope>NUCLEOTIDE SEQUENCE [LARGE SCALE GENOMIC DNA]</scope>
    <source>
        <strain evidence="1 2">DSM 27238</strain>
    </source>
</reference>
<dbReference type="InterPro" id="IPR015037">
    <property type="entry name" value="DUF1919"/>
</dbReference>
<dbReference type="RefSeq" id="WP_124210464.1">
    <property type="nucleotide sequence ID" value="NZ_CP016615.1"/>
</dbReference>
<dbReference type="OrthoDB" id="6636518at2"/>